<evidence type="ECO:0000256" key="2">
    <source>
        <dbReference type="SAM" id="Phobius"/>
    </source>
</evidence>
<evidence type="ECO:0000313" key="3">
    <source>
        <dbReference type="EMBL" id="KAK4222172.1"/>
    </source>
</evidence>
<evidence type="ECO:0000256" key="1">
    <source>
        <dbReference type="SAM" id="MobiDB-lite"/>
    </source>
</evidence>
<feature type="transmembrane region" description="Helical" evidence="2">
    <location>
        <begin position="234"/>
        <end position="259"/>
    </location>
</feature>
<dbReference type="Proteomes" id="UP001301958">
    <property type="component" value="Unassembled WGS sequence"/>
</dbReference>
<sequence length="493" mass="52210">MYSSRRRRPSCNSTAIFEISDDKMVDDNISKTGCYYPDKSPADGRRVELGTPVLYPCSPINTFIPVPVHVTCCQIGDTCMGKNLCAQTDHNQQAIKIYRGGCTDPTYSSDSCPNQCTVTNAPFFDPLNTTVPVIPCSIPPLPTVFAVCVGSTDLVRNCTSDAQGLQDAHGLPGSVDDRQGFLLSAKETMTSVGIALPSLTGIPVVPTVESAAVNASSSQSASDAAGTGITGGGLVAAIAVPVTITVGVLITCIAAFIILRRKSKKQDDAEVNQTDNDDELPQHTLPMTLGTSPSPLQQVVGGNELDATPGSASNRQELPTSPSPTTTLWPIHRPTQSYPSQGSPVPRFPPLAANGRPASLSLSHTLPALSPLSPLSPLDSEHYRPSSSSMRPEISELATNRTYMPYRPPTQVIEEDDVPTGLSAPPRDPRTIRRSSTAPGAFWSEHPNPLASNPPLVGPATTSTVEAEPSTQHEESYSPAGWEERFTETGPAA</sequence>
<comment type="caution">
    <text evidence="3">The sequence shown here is derived from an EMBL/GenBank/DDBJ whole genome shotgun (WGS) entry which is preliminary data.</text>
</comment>
<dbReference type="EMBL" id="MU865487">
    <property type="protein sequence ID" value="KAK4222172.1"/>
    <property type="molecule type" value="Genomic_DNA"/>
</dbReference>
<accession>A0AAN7BFZ7</accession>
<feature type="compositionally biased region" description="Low complexity" evidence="1">
    <location>
        <begin position="318"/>
        <end position="330"/>
    </location>
</feature>
<gene>
    <name evidence="3" type="ORF">QBC38DRAFT_504271</name>
</gene>
<keyword evidence="2" id="KW-0812">Transmembrane</keyword>
<feature type="region of interest" description="Disordered" evidence="1">
    <location>
        <begin position="410"/>
        <end position="493"/>
    </location>
</feature>
<feature type="region of interest" description="Disordered" evidence="1">
    <location>
        <begin position="370"/>
        <end position="393"/>
    </location>
</feature>
<reference evidence="3" key="2">
    <citation type="submission" date="2023-05" db="EMBL/GenBank/DDBJ databases">
        <authorList>
            <consortium name="Lawrence Berkeley National Laboratory"/>
            <person name="Steindorff A."/>
            <person name="Hensen N."/>
            <person name="Bonometti L."/>
            <person name="Westerberg I."/>
            <person name="Brannstrom I.O."/>
            <person name="Guillou S."/>
            <person name="Cros-Aarteil S."/>
            <person name="Calhoun S."/>
            <person name="Haridas S."/>
            <person name="Kuo A."/>
            <person name="Mondo S."/>
            <person name="Pangilinan J."/>
            <person name="Riley R."/>
            <person name="Labutti K."/>
            <person name="Andreopoulos B."/>
            <person name="Lipzen A."/>
            <person name="Chen C."/>
            <person name="Yanf M."/>
            <person name="Daum C."/>
            <person name="Ng V."/>
            <person name="Clum A."/>
            <person name="Ohm R."/>
            <person name="Martin F."/>
            <person name="Silar P."/>
            <person name="Natvig D."/>
            <person name="Lalanne C."/>
            <person name="Gautier V."/>
            <person name="Ament-Velasquez S.L."/>
            <person name="Kruys A."/>
            <person name="Hutchinson M.I."/>
            <person name="Powell A.J."/>
            <person name="Barry K."/>
            <person name="Miller A.N."/>
            <person name="Grigoriev I.V."/>
            <person name="Debuchy R."/>
            <person name="Gladieux P."/>
            <person name="Thoren M.H."/>
            <person name="Johannesson H."/>
        </authorList>
    </citation>
    <scope>NUCLEOTIDE SEQUENCE</scope>
    <source>
        <strain evidence="3">CBS 990.96</strain>
    </source>
</reference>
<organism evidence="3 4">
    <name type="scientific">Podospora fimiseda</name>
    <dbReference type="NCBI Taxonomy" id="252190"/>
    <lineage>
        <taxon>Eukaryota</taxon>
        <taxon>Fungi</taxon>
        <taxon>Dikarya</taxon>
        <taxon>Ascomycota</taxon>
        <taxon>Pezizomycotina</taxon>
        <taxon>Sordariomycetes</taxon>
        <taxon>Sordariomycetidae</taxon>
        <taxon>Sordariales</taxon>
        <taxon>Podosporaceae</taxon>
        <taxon>Podospora</taxon>
    </lineage>
</organism>
<evidence type="ECO:0000313" key="4">
    <source>
        <dbReference type="Proteomes" id="UP001301958"/>
    </source>
</evidence>
<feature type="compositionally biased region" description="Basic and acidic residues" evidence="1">
    <location>
        <begin position="471"/>
        <end position="487"/>
    </location>
</feature>
<keyword evidence="2" id="KW-0472">Membrane</keyword>
<name>A0AAN7BFZ7_9PEZI</name>
<keyword evidence="2" id="KW-1133">Transmembrane helix</keyword>
<feature type="region of interest" description="Disordered" evidence="1">
    <location>
        <begin position="264"/>
        <end position="352"/>
    </location>
</feature>
<protein>
    <submittedName>
        <fullName evidence="3">Uncharacterized protein</fullName>
    </submittedName>
</protein>
<keyword evidence="4" id="KW-1185">Reference proteome</keyword>
<proteinExistence type="predicted"/>
<reference evidence="3" key="1">
    <citation type="journal article" date="2023" name="Mol. Phylogenet. Evol.">
        <title>Genome-scale phylogeny and comparative genomics of the fungal order Sordariales.</title>
        <authorList>
            <person name="Hensen N."/>
            <person name="Bonometti L."/>
            <person name="Westerberg I."/>
            <person name="Brannstrom I.O."/>
            <person name="Guillou S."/>
            <person name="Cros-Aarteil S."/>
            <person name="Calhoun S."/>
            <person name="Haridas S."/>
            <person name="Kuo A."/>
            <person name="Mondo S."/>
            <person name="Pangilinan J."/>
            <person name="Riley R."/>
            <person name="LaButti K."/>
            <person name="Andreopoulos B."/>
            <person name="Lipzen A."/>
            <person name="Chen C."/>
            <person name="Yan M."/>
            <person name="Daum C."/>
            <person name="Ng V."/>
            <person name="Clum A."/>
            <person name="Steindorff A."/>
            <person name="Ohm R.A."/>
            <person name="Martin F."/>
            <person name="Silar P."/>
            <person name="Natvig D.O."/>
            <person name="Lalanne C."/>
            <person name="Gautier V."/>
            <person name="Ament-Velasquez S.L."/>
            <person name="Kruys A."/>
            <person name="Hutchinson M.I."/>
            <person name="Powell A.J."/>
            <person name="Barry K."/>
            <person name="Miller A.N."/>
            <person name="Grigoriev I.V."/>
            <person name="Debuchy R."/>
            <person name="Gladieux P."/>
            <person name="Hiltunen Thoren M."/>
            <person name="Johannesson H."/>
        </authorList>
    </citation>
    <scope>NUCLEOTIDE SEQUENCE</scope>
    <source>
        <strain evidence="3">CBS 990.96</strain>
    </source>
</reference>
<feature type="compositionally biased region" description="Polar residues" evidence="1">
    <location>
        <begin position="334"/>
        <end position="343"/>
    </location>
</feature>
<dbReference type="AlphaFoldDB" id="A0AAN7BFZ7"/>